<dbReference type="AlphaFoldDB" id="A0A2S9H4E7"/>
<evidence type="ECO:0000256" key="6">
    <source>
        <dbReference type="RuleBase" id="RU003983"/>
    </source>
</evidence>
<dbReference type="GO" id="GO:0004222">
    <property type="term" value="F:metalloendopeptidase activity"/>
    <property type="evidence" value="ECO:0007669"/>
    <property type="project" value="InterPro"/>
</dbReference>
<dbReference type="Proteomes" id="UP000237839">
    <property type="component" value="Unassembled WGS sequence"/>
</dbReference>
<keyword evidence="7" id="KW-0472">Membrane</keyword>
<evidence type="ECO:0000256" key="4">
    <source>
        <dbReference type="ARBA" id="ARBA00022833"/>
    </source>
</evidence>
<feature type="domain" description="Peptidase M48" evidence="8">
    <location>
        <begin position="154"/>
        <end position="326"/>
    </location>
</feature>
<evidence type="ECO:0000313" key="11">
    <source>
        <dbReference type="Proteomes" id="UP000237839"/>
    </source>
</evidence>
<dbReference type="RefSeq" id="WP_105529782.1">
    <property type="nucleotide sequence ID" value="NZ_PUGF01000001.1"/>
</dbReference>
<dbReference type="Pfam" id="PF01435">
    <property type="entry name" value="Peptidase_M48"/>
    <property type="match status" value="1"/>
</dbReference>
<comment type="caution">
    <text evidence="10">The sequence shown here is derived from an EMBL/GenBank/DDBJ whole genome shotgun (WGS) entry which is preliminary data.</text>
</comment>
<evidence type="ECO:0000256" key="1">
    <source>
        <dbReference type="ARBA" id="ARBA00022670"/>
    </source>
</evidence>
<sequence>MISARYFDGKTSRLHHVHLSVENNIARITGDIVREATIQDLRVSERTTHAARRVTFPDGAYLETFDHEAFNAMLSASGYQDSWVVRLQQNWRATIAAALFTIVLLLLTYLYALPSAAKYIANNLPDSVEQTMGKEALSFLDARTFSASKLPLEQQEKINSRFQQLCLAQDSSSPVELVFRSSKIGPNAFALPSRQIVLTDEIVTLLDNDDELMSILSHELGHLHEHHFTRRLIQSSVIAAGATLLFGDVSAVIAGVPTLLLDLKYSRDVERDADDYAVALLKKNNIAVENFAQAFEKMDKLSKGMEPIPYMSTHPITKERIKRVRQAE</sequence>
<dbReference type="Gene3D" id="3.30.2010.10">
    <property type="entry name" value="Metalloproteases ('zincins'), catalytic domain"/>
    <property type="match status" value="1"/>
</dbReference>
<evidence type="ECO:0000259" key="9">
    <source>
        <dbReference type="Pfam" id="PF23368"/>
    </source>
</evidence>
<evidence type="ECO:0000256" key="7">
    <source>
        <dbReference type="SAM" id="Phobius"/>
    </source>
</evidence>
<dbReference type="InterPro" id="IPR051156">
    <property type="entry name" value="Mito/Outer_Membr_Metalloprot"/>
</dbReference>
<dbReference type="PANTHER" id="PTHR22726:SF1">
    <property type="entry name" value="METALLOENDOPEPTIDASE OMA1, MITOCHONDRIAL"/>
    <property type="match status" value="1"/>
</dbReference>
<keyword evidence="11" id="KW-1185">Reference proteome</keyword>
<proteinExistence type="inferred from homology"/>
<dbReference type="InterPro" id="IPR055518">
    <property type="entry name" value="DUF7092"/>
</dbReference>
<evidence type="ECO:0000256" key="3">
    <source>
        <dbReference type="ARBA" id="ARBA00022801"/>
    </source>
</evidence>
<protein>
    <submittedName>
        <fullName evidence="10">Peptidase family M48</fullName>
    </submittedName>
</protein>
<keyword evidence="2" id="KW-0479">Metal-binding</keyword>
<reference evidence="10 11" key="1">
    <citation type="submission" date="2018-02" db="EMBL/GenBank/DDBJ databases">
        <title>Solimicrobium silvestre gen. nov., sp. nov., isolated from alpine forest soil.</title>
        <authorList>
            <person name="Margesin R."/>
            <person name="Albuquerque L."/>
            <person name="Zhang D.-C."/>
            <person name="Froufe H.J.C."/>
            <person name="Severino R."/>
            <person name="Roxo I."/>
            <person name="Egas C."/>
            <person name="Da Costa M.S."/>
        </authorList>
    </citation>
    <scope>NUCLEOTIDE SEQUENCE [LARGE SCALE GENOMIC DNA]</scope>
    <source>
        <strain evidence="10 11">S20-91</strain>
    </source>
</reference>
<dbReference type="Pfam" id="PF23368">
    <property type="entry name" value="DUF7092"/>
    <property type="match status" value="1"/>
</dbReference>
<evidence type="ECO:0000259" key="8">
    <source>
        <dbReference type="Pfam" id="PF01435"/>
    </source>
</evidence>
<dbReference type="GO" id="GO:0051603">
    <property type="term" value="P:proteolysis involved in protein catabolic process"/>
    <property type="evidence" value="ECO:0007669"/>
    <property type="project" value="TreeGrafter"/>
</dbReference>
<comment type="similarity">
    <text evidence="6">Belongs to the peptidase M48 family.</text>
</comment>
<dbReference type="GO" id="GO:0016020">
    <property type="term" value="C:membrane"/>
    <property type="evidence" value="ECO:0007669"/>
    <property type="project" value="TreeGrafter"/>
</dbReference>
<comment type="cofactor">
    <cofactor evidence="6">
        <name>Zn(2+)</name>
        <dbReference type="ChEBI" id="CHEBI:29105"/>
    </cofactor>
    <text evidence="6">Binds 1 zinc ion per subunit.</text>
</comment>
<keyword evidence="7" id="KW-1133">Transmembrane helix</keyword>
<feature type="transmembrane region" description="Helical" evidence="7">
    <location>
        <begin position="93"/>
        <end position="112"/>
    </location>
</feature>
<dbReference type="InterPro" id="IPR001915">
    <property type="entry name" value="Peptidase_M48"/>
</dbReference>
<keyword evidence="7" id="KW-0812">Transmembrane</keyword>
<evidence type="ECO:0000256" key="5">
    <source>
        <dbReference type="ARBA" id="ARBA00023049"/>
    </source>
</evidence>
<evidence type="ECO:0000313" key="10">
    <source>
        <dbReference type="EMBL" id="PRC94860.1"/>
    </source>
</evidence>
<feature type="domain" description="DUF7092" evidence="9">
    <location>
        <begin position="1"/>
        <end position="76"/>
    </location>
</feature>
<gene>
    <name evidence="10" type="ORF">S2091_0055</name>
</gene>
<organism evidence="10 11">
    <name type="scientific">Solimicrobium silvestre</name>
    <dbReference type="NCBI Taxonomy" id="2099400"/>
    <lineage>
        <taxon>Bacteria</taxon>
        <taxon>Pseudomonadati</taxon>
        <taxon>Pseudomonadota</taxon>
        <taxon>Betaproteobacteria</taxon>
        <taxon>Burkholderiales</taxon>
        <taxon>Oxalobacteraceae</taxon>
        <taxon>Solimicrobium</taxon>
    </lineage>
</organism>
<dbReference type="OrthoDB" id="9810445at2"/>
<dbReference type="CDD" id="cd07332">
    <property type="entry name" value="M48C_Oma1_like"/>
    <property type="match status" value="1"/>
</dbReference>
<keyword evidence="4 6" id="KW-0862">Zinc</keyword>
<name>A0A2S9H4E7_9BURK</name>
<accession>A0A2S9H4E7</accession>
<keyword evidence="1 6" id="KW-0645">Protease</keyword>
<keyword evidence="5 6" id="KW-0482">Metalloprotease</keyword>
<evidence type="ECO:0000256" key="2">
    <source>
        <dbReference type="ARBA" id="ARBA00022723"/>
    </source>
</evidence>
<dbReference type="GO" id="GO:0046872">
    <property type="term" value="F:metal ion binding"/>
    <property type="evidence" value="ECO:0007669"/>
    <property type="project" value="UniProtKB-KW"/>
</dbReference>
<keyword evidence="3 6" id="KW-0378">Hydrolase</keyword>
<dbReference type="EMBL" id="PUGF01000001">
    <property type="protein sequence ID" value="PRC94860.1"/>
    <property type="molecule type" value="Genomic_DNA"/>
</dbReference>
<dbReference type="PANTHER" id="PTHR22726">
    <property type="entry name" value="METALLOENDOPEPTIDASE OMA1"/>
    <property type="match status" value="1"/>
</dbReference>